<gene>
    <name evidence="14" type="ORF">A6A20_10835</name>
</gene>
<keyword evidence="6" id="KW-0808">Transferase</keyword>
<dbReference type="InterPro" id="IPR004839">
    <property type="entry name" value="Aminotransferase_I/II_large"/>
</dbReference>
<dbReference type="InterPro" id="IPR001917">
    <property type="entry name" value="Aminotrans_II_pyridoxalP_BS"/>
</dbReference>
<name>A0A9X4PBL7_9PAST</name>
<feature type="domain" description="Aminotransferase class I/classII large" evidence="13">
    <location>
        <begin position="39"/>
        <end position="381"/>
    </location>
</feature>
<keyword evidence="7" id="KW-0093">Biotin biosynthesis</keyword>
<dbReference type="InterPro" id="IPR015421">
    <property type="entry name" value="PyrdxlP-dep_Trfase_major"/>
</dbReference>
<evidence type="ECO:0000256" key="1">
    <source>
        <dbReference type="ARBA" id="ARBA00001933"/>
    </source>
</evidence>
<dbReference type="InterPro" id="IPR015422">
    <property type="entry name" value="PyrdxlP-dep_Trfase_small"/>
</dbReference>
<comment type="catalytic activity">
    <reaction evidence="11">
        <text>6-carboxyhexanoyl-[ACP] + L-alanine + H(+) = (8S)-8-amino-7-oxononanoate + holo-[ACP] + CO2</text>
        <dbReference type="Rhea" id="RHEA:42288"/>
        <dbReference type="Rhea" id="RHEA-COMP:9685"/>
        <dbReference type="Rhea" id="RHEA-COMP:9955"/>
        <dbReference type="ChEBI" id="CHEBI:15378"/>
        <dbReference type="ChEBI" id="CHEBI:16526"/>
        <dbReference type="ChEBI" id="CHEBI:57972"/>
        <dbReference type="ChEBI" id="CHEBI:64479"/>
        <dbReference type="ChEBI" id="CHEBI:78846"/>
        <dbReference type="ChEBI" id="CHEBI:149468"/>
        <dbReference type="EC" id="2.3.1.47"/>
    </reaction>
</comment>
<evidence type="ECO:0000256" key="6">
    <source>
        <dbReference type="ARBA" id="ARBA00022679"/>
    </source>
</evidence>
<dbReference type="PANTHER" id="PTHR13693">
    <property type="entry name" value="CLASS II AMINOTRANSFERASE/8-AMINO-7-OXONONANOATE SYNTHASE"/>
    <property type="match status" value="1"/>
</dbReference>
<comment type="subunit">
    <text evidence="4">Homodimer.</text>
</comment>
<dbReference type="Gene3D" id="3.40.640.10">
    <property type="entry name" value="Type I PLP-dependent aspartate aminotransferase-like (Major domain)"/>
    <property type="match status" value="1"/>
</dbReference>
<dbReference type="PANTHER" id="PTHR13693:SF100">
    <property type="entry name" value="8-AMINO-7-OXONONANOATE SYNTHASE"/>
    <property type="match status" value="1"/>
</dbReference>
<keyword evidence="8 12" id="KW-0663">Pyridoxal phosphate</keyword>
<comment type="similarity">
    <text evidence="3">Belongs to the class-II pyridoxal-phosphate-dependent aminotransferase family. BioF subfamily.</text>
</comment>
<dbReference type="Pfam" id="PF00155">
    <property type="entry name" value="Aminotran_1_2"/>
    <property type="match status" value="1"/>
</dbReference>
<dbReference type="GO" id="GO:0030170">
    <property type="term" value="F:pyridoxal phosphate binding"/>
    <property type="evidence" value="ECO:0007669"/>
    <property type="project" value="InterPro"/>
</dbReference>
<evidence type="ECO:0000256" key="5">
    <source>
        <dbReference type="ARBA" id="ARBA00013187"/>
    </source>
</evidence>
<evidence type="ECO:0000256" key="8">
    <source>
        <dbReference type="ARBA" id="ARBA00022898"/>
    </source>
</evidence>
<organism evidence="14 15">
    <name type="scientific">Volucribacter amazonae</name>
    <dbReference type="NCBI Taxonomy" id="256731"/>
    <lineage>
        <taxon>Bacteria</taxon>
        <taxon>Pseudomonadati</taxon>
        <taxon>Pseudomonadota</taxon>
        <taxon>Gammaproteobacteria</taxon>
        <taxon>Pasteurellales</taxon>
        <taxon>Pasteurellaceae</taxon>
        <taxon>Volucribacter</taxon>
    </lineage>
</organism>
<dbReference type="Proteomes" id="UP001155500">
    <property type="component" value="Unassembled WGS sequence"/>
</dbReference>
<dbReference type="EC" id="2.3.1.47" evidence="5"/>
<evidence type="ECO:0000313" key="15">
    <source>
        <dbReference type="Proteomes" id="UP001155500"/>
    </source>
</evidence>
<dbReference type="RefSeq" id="WP_279573464.1">
    <property type="nucleotide sequence ID" value="NZ_LWID01000001.1"/>
</dbReference>
<dbReference type="EMBL" id="LWID01000001">
    <property type="protein sequence ID" value="MDG6896103.1"/>
    <property type="molecule type" value="Genomic_DNA"/>
</dbReference>
<evidence type="ECO:0000256" key="12">
    <source>
        <dbReference type="RuleBase" id="RU003693"/>
    </source>
</evidence>
<dbReference type="GO" id="GO:0009102">
    <property type="term" value="P:biotin biosynthetic process"/>
    <property type="evidence" value="ECO:0007669"/>
    <property type="project" value="UniProtKB-KW"/>
</dbReference>
<evidence type="ECO:0000256" key="7">
    <source>
        <dbReference type="ARBA" id="ARBA00022756"/>
    </source>
</evidence>
<accession>A0A9X4PBL7</accession>
<comment type="cofactor">
    <cofactor evidence="1 12">
        <name>pyridoxal 5'-phosphate</name>
        <dbReference type="ChEBI" id="CHEBI:597326"/>
    </cofactor>
</comment>
<evidence type="ECO:0000313" key="14">
    <source>
        <dbReference type="EMBL" id="MDG6896103.1"/>
    </source>
</evidence>
<evidence type="ECO:0000256" key="11">
    <source>
        <dbReference type="ARBA" id="ARBA00047715"/>
    </source>
</evidence>
<proteinExistence type="inferred from homology"/>
<comment type="caution">
    <text evidence="14">The sequence shown here is derived from an EMBL/GenBank/DDBJ whole genome shotgun (WGS) entry which is preliminary data.</text>
</comment>
<dbReference type="InterPro" id="IPR015424">
    <property type="entry name" value="PyrdxlP-dep_Trfase"/>
</dbReference>
<evidence type="ECO:0000256" key="9">
    <source>
        <dbReference type="ARBA" id="ARBA00032610"/>
    </source>
</evidence>
<dbReference type="PROSITE" id="PS00599">
    <property type="entry name" value="AA_TRANSFER_CLASS_2"/>
    <property type="match status" value="1"/>
</dbReference>
<dbReference type="InterPro" id="IPR050087">
    <property type="entry name" value="AON_synthase_class-II"/>
</dbReference>
<comment type="pathway">
    <text evidence="2">Cofactor biosynthesis; biotin biosynthesis.</text>
</comment>
<evidence type="ECO:0000256" key="10">
    <source>
        <dbReference type="ARBA" id="ARBA00033381"/>
    </source>
</evidence>
<sequence length="383" mass="43910">MVSLQYFADSLTQLKQQQQLRQLPNIEHKGKYIRKDQQQMLNLTANDYLGLANDEQLALQFWQQFKQQDFPFTSSSSRLLTGNYTIYQELEQLIAQRFQRESCLLFNSGYHANIGILPALANKQTLILADKLVHASIIDGIRLSQADFIRYRHNDMAHLLQLLNKHQQQYQRIIIVTESIFSMDGDIAPLSTLVQYKKQFDNVMLYVDEAHAIGAYGEQGLGMAEVFDCIQDIDLLIGTFGKALASMGAYVVCDEILREYLINHMRSLIFATALPPINIAWSYFIFQRLPLLQDKRNHLAEISAYLRNIIQQKTGIMPSQTAIIPYILGKNDLAQRKAEQLQQAGFYCLPIRPPTVPTNTARIRFSLSADISLQELQQLTQYL</sequence>
<dbReference type="SUPFAM" id="SSF53383">
    <property type="entry name" value="PLP-dependent transferases"/>
    <property type="match status" value="1"/>
</dbReference>
<dbReference type="GO" id="GO:0008710">
    <property type="term" value="F:8-amino-7-oxononanoate synthase activity"/>
    <property type="evidence" value="ECO:0007669"/>
    <property type="project" value="UniProtKB-EC"/>
</dbReference>
<evidence type="ECO:0000259" key="13">
    <source>
        <dbReference type="Pfam" id="PF00155"/>
    </source>
</evidence>
<evidence type="ECO:0000256" key="3">
    <source>
        <dbReference type="ARBA" id="ARBA00010008"/>
    </source>
</evidence>
<evidence type="ECO:0000256" key="4">
    <source>
        <dbReference type="ARBA" id="ARBA00011738"/>
    </source>
</evidence>
<dbReference type="Gene3D" id="3.90.1150.10">
    <property type="entry name" value="Aspartate Aminotransferase, domain 1"/>
    <property type="match status" value="1"/>
</dbReference>
<reference evidence="14" key="1">
    <citation type="submission" date="2016-03" db="EMBL/GenBank/DDBJ databases">
        <title>Co-evolution between Pasteurellaceae and their hosts.</title>
        <authorList>
            <person name="Hansen M.J."/>
            <person name="Bojesen A.M."/>
            <person name="Planet P."/>
        </authorList>
    </citation>
    <scope>NUCLEOTIDE SEQUENCE</scope>
    <source>
        <strain evidence="14">146/S8/89</strain>
    </source>
</reference>
<dbReference type="AlphaFoldDB" id="A0A9X4PBL7"/>
<keyword evidence="15" id="KW-1185">Reference proteome</keyword>
<protein>
    <recommendedName>
        <fullName evidence="5">8-amino-7-oxononanoate synthase</fullName>
        <ecNumber evidence="5">2.3.1.47</ecNumber>
    </recommendedName>
    <alternativeName>
        <fullName evidence="9">7-keto-8-amino-pelargonic acid synthase</fullName>
    </alternativeName>
    <alternativeName>
        <fullName evidence="10">8-amino-7-ketopelargonate synthase</fullName>
    </alternativeName>
</protein>
<evidence type="ECO:0000256" key="2">
    <source>
        <dbReference type="ARBA" id="ARBA00004746"/>
    </source>
</evidence>